<name>A0A0G0LLQ8_9BACT</name>
<gene>
    <name evidence="3" type="ORF">UT14_C0002G0012</name>
</gene>
<feature type="transmembrane region" description="Helical" evidence="1">
    <location>
        <begin position="115"/>
        <end position="135"/>
    </location>
</feature>
<organism evidence="3 4">
    <name type="scientific">Candidatus Shapirobacteria bacterium GW2011_GWE1_38_92</name>
    <dbReference type="NCBI Taxonomy" id="1618489"/>
    <lineage>
        <taxon>Bacteria</taxon>
        <taxon>Candidatus Shapironibacteriota</taxon>
    </lineage>
</organism>
<comment type="caution">
    <text evidence="3">The sequence shown here is derived from an EMBL/GenBank/DDBJ whole genome shotgun (WGS) entry which is preliminary data.</text>
</comment>
<feature type="domain" description="Acyltransferase 3" evidence="2">
    <location>
        <begin position="7"/>
        <end position="302"/>
    </location>
</feature>
<dbReference type="PANTHER" id="PTHR37312:SF1">
    <property type="entry name" value="MEMBRANE-BOUND ACYLTRANSFERASE YKRP-RELATED"/>
    <property type="match status" value="1"/>
</dbReference>
<feature type="transmembrane region" description="Helical" evidence="1">
    <location>
        <begin position="197"/>
        <end position="214"/>
    </location>
</feature>
<dbReference type="AlphaFoldDB" id="A0A0G0LLQ8"/>
<sequence length="317" mass="37008">MVKDEIGWINNLKGLAILVVVMGHIATPLTGFIFAWHMPLFFFISGKLMKEGNLMASVKKDARRLFVPYFVFGIIAIGVEYIKRQIWPNFDYLYDKFSIKTEVGSLLLWMDAGKLHTYGFVLWFLPALFWSKNLYILLNKLIKHKVVVFGIILLVYLLVINKQQIWLWGIDKACLALFWIMLGNYSKELVGRIKFNWTWLILIVAILTFMPVQSSNMAFKTAEDPIGNLIYATLVIGMLIMMMKKVEDRFLEYVGVNSMIVYLIHPYTNNLTYMLFNQKMQNSWIVQFVVSMACLFVIVGVINEWKKTKYARFVNWI</sequence>
<evidence type="ECO:0000313" key="4">
    <source>
        <dbReference type="Proteomes" id="UP000033841"/>
    </source>
</evidence>
<feature type="transmembrane region" description="Helical" evidence="1">
    <location>
        <begin position="284"/>
        <end position="302"/>
    </location>
</feature>
<feature type="transmembrane region" description="Helical" evidence="1">
    <location>
        <begin position="65"/>
        <end position="82"/>
    </location>
</feature>
<dbReference type="Proteomes" id="UP000033841">
    <property type="component" value="Unassembled WGS sequence"/>
</dbReference>
<keyword evidence="1" id="KW-0472">Membrane</keyword>
<proteinExistence type="predicted"/>
<keyword evidence="1" id="KW-1133">Transmembrane helix</keyword>
<dbReference type="InterPro" id="IPR002656">
    <property type="entry name" value="Acyl_transf_3_dom"/>
</dbReference>
<accession>A0A0G0LLQ8</accession>
<dbReference type="Pfam" id="PF01757">
    <property type="entry name" value="Acyl_transf_3"/>
    <property type="match status" value="1"/>
</dbReference>
<evidence type="ECO:0000256" key="1">
    <source>
        <dbReference type="SAM" id="Phobius"/>
    </source>
</evidence>
<protein>
    <recommendedName>
        <fullName evidence="2">Acyltransferase 3 domain-containing protein</fullName>
    </recommendedName>
</protein>
<dbReference type="EMBL" id="LBVR01000002">
    <property type="protein sequence ID" value="KKQ92828.1"/>
    <property type="molecule type" value="Genomic_DNA"/>
</dbReference>
<feature type="transmembrane region" description="Helical" evidence="1">
    <location>
        <begin position="250"/>
        <end position="268"/>
    </location>
</feature>
<evidence type="ECO:0000259" key="2">
    <source>
        <dbReference type="Pfam" id="PF01757"/>
    </source>
</evidence>
<feature type="transmembrane region" description="Helical" evidence="1">
    <location>
        <begin position="226"/>
        <end position="243"/>
    </location>
</feature>
<reference evidence="3 4" key="1">
    <citation type="journal article" date="2015" name="Nature">
        <title>rRNA introns, odd ribosomes, and small enigmatic genomes across a large radiation of phyla.</title>
        <authorList>
            <person name="Brown C.T."/>
            <person name="Hug L.A."/>
            <person name="Thomas B.C."/>
            <person name="Sharon I."/>
            <person name="Castelle C.J."/>
            <person name="Singh A."/>
            <person name="Wilkins M.J."/>
            <person name="Williams K.H."/>
            <person name="Banfield J.F."/>
        </authorList>
    </citation>
    <scope>NUCLEOTIDE SEQUENCE [LARGE SCALE GENOMIC DNA]</scope>
</reference>
<dbReference type="GO" id="GO:0016747">
    <property type="term" value="F:acyltransferase activity, transferring groups other than amino-acyl groups"/>
    <property type="evidence" value="ECO:0007669"/>
    <property type="project" value="InterPro"/>
</dbReference>
<feature type="transmembrane region" description="Helical" evidence="1">
    <location>
        <begin position="15"/>
        <end position="44"/>
    </location>
</feature>
<dbReference type="PANTHER" id="PTHR37312">
    <property type="entry name" value="MEMBRANE-BOUND ACYLTRANSFERASE YKRP-RELATED"/>
    <property type="match status" value="1"/>
</dbReference>
<feature type="transmembrane region" description="Helical" evidence="1">
    <location>
        <begin position="142"/>
        <end position="159"/>
    </location>
</feature>
<keyword evidence="1" id="KW-0812">Transmembrane</keyword>
<dbReference type="InterPro" id="IPR052734">
    <property type="entry name" value="Nod_factor_acetyltransferase"/>
</dbReference>
<feature type="transmembrane region" description="Helical" evidence="1">
    <location>
        <begin position="165"/>
        <end position="185"/>
    </location>
</feature>
<evidence type="ECO:0000313" key="3">
    <source>
        <dbReference type="EMBL" id="KKQ92828.1"/>
    </source>
</evidence>